<name>A0A382UAU5_9ZZZZ</name>
<reference evidence="1" key="1">
    <citation type="submission" date="2018-05" db="EMBL/GenBank/DDBJ databases">
        <authorList>
            <person name="Lanie J.A."/>
            <person name="Ng W.-L."/>
            <person name="Kazmierczak K.M."/>
            <person name="Andrzejewski T.M."/>
            <person name="Davidsen T.M."/>
            <person name="Wayne K.J."/>
            <person name="Tettelin H."/>
            <person name="Glass J.I."/>
            <person name="Rusch D."/>
            <person name="Podicherti R."/>
            <person name="Tsui H.-C.T."/>
            <person name="Winkler M.E."/>
        </authorList>
    </citation>
    <scope>NUCLEOTIDE SEQUENCE</scope>
</reference>
<accession>A0A382UAU5</accession>
<protein>
    <submittedName>
        <fullName evidence="1">Uncharacterized protein</fullName>
    </submittedName>
</protein>
<gene>
    <name evidence="1" type="ORF">METZ01_LOCUS384217</name>
</gene>
<evidence type="ECO:0000313" key="1">
    <source>
        <dbReference type="EMBL" id="SVD31363.1"/>
    </source>
</evidence>
<sequence>MTDNISNPTFQLNELMQKPGIIKMLGAHDV</sequence>
<dbReference type="EMBL" id="UINC01142805">
    <property type="protein sequence ID" value="SVD31363.1"/>
    <property type="molecule type" value="Genomic_DNA"/>
</dbReference>
<organism evidence="1">
    <name type="scientific">marine metagenome</name>
    <dbReference type="NCBI Taxonomy" id="408172"/>
    <lineage>
        <taxon>unclassified sequences</taxon>
        <taxon>metagenomes</taxon>
        <taxon>ecological metagenomes</taxon>
    </lineage>
</organism>
<feature type="non-terminal residue" evidence="1">
    <location>
        <position position="30"/>
    </location>
</feature>
<dbReference type="AlphaFoldDB" id="A0A382UAU5"/>
<proteinExistence type="predicted"/>